<feature type="domain" description="DUF58" evidence="3">
    <location>
        <begin position="202"/>
        <end position="375"/>
    </location>
</feature>
<dbReference type="PANTHER" id="PTHR33608:SF14">
    <property type="entry name" value="POSSIBLE CONSERVED SECRETED PROTEIN"/>
    <property type="match status" value="1"/>
</dbReference>
<evidence type="ECO:0000313" key="4">
    <source>
        <dbReference type="EMBL" id="QJW36792.1"/>
    </source>
</evidence>
<dbReference type="RefSeq" id="WP_154798698.1">
    <property type="nucleotide sequence ID" value="NZ_CP052757.1"/>
</dbReference>
<dbReference type="Pfam" id="PF01882">
    <property type="entry name" value="DUF58"/>
    <property type="match status" value="1"/>
</dbReference>
<keyword evidence="5" id="KW-1185">Reference proteome</keyword>
<feature type="region of interest" description="Disordered" evidence="1">
    <location>
        <begin position="160"/>
        <end position="196"/>
    </location>
</feature>
<dbReference type="AlphaFoldDB" id="A0A6M5UGR0"/>
<dbReference type="PANTHER" id="PTHR33608">
    <property type="entry name" value="BLL2464 PROTEIN"/>
    <property type="match status" value="1"/>
</dbReference>
<accession>A0A6M5UGR0</accession>
<feature type="compositionally biased region" description="Low complexity" evidence="1">
    <location>
        <begin position="169"/>
        <end position="185"/>
    </location>
</feature>
<dbReference type="KEGG" id="cprt:FIC82_011915"/>
<feature type="transmembrane region" description="Helical" evidence="2">
    <location>
        <begin position="20"/>
        <end position="38"/>
    </location>
</feature>
<gene>
    <name evidence="4" type="ORF">FIC82_011915</name>
</gene>
<keyword evidence="2" id="KW-0472">Membrane</keyword>
<evidence type="ECO:0000256" key="2">
    <source>
        <dbReference type="SAM" id="Phobius"/>
    </source>
</evidence>
<name>A0A6M5UGR0_9MICO</name>
<sequence>MSTPTAGRDTDAPRWRTTVHLGAGVLLGTTLLALGVLFRRPDAALLGLAPLLSATWGWTRRPHGPVTLRVVLDTDSAPGTLSARSVAAVPPGVELLRLRGVAPGGLVTERLVDATRGDRELTWHAPSARTGITDTLRVDYAAYGPDGVEEQVPRVATGPRRLVLPHPTPLGRLPLSSRLRGLSGPHTSRRPGDGTELRDVDAFRPGDRLRRIDWRATARRSPTLDTLYVRRTFGTAEATVVLVVDSRDEVAPDLATWNGVGAQRPDEATSLDLARHAAASVAQAVLADGDRVALDDLGRLARPVRPGGGRRHLRRILHGLALARPVGDPSARHRPPQVPAGAAVYLFSTLLDDEAPRLAHQWHDTGHVVVVVDVLPPVSLAEVDDHVATAWDITRHERDDRVHDLRARGVVVVRWHDDVPGADGARGTLELAARRLDRQDAGRSGVTTGGAR</sequence>
<proteinExistence type="predicted"/>
<keyword evidence="2" id="KW-1133">Transmembrane helix</keyword>
<evidence type="ECO:0000259" key="3">
    <source>
        <dbReference type="Pfam" id="PF01882"/>
    </source>
</evidence>
<dbReference type="InterPro" id="IPR002881">
    <property type="entry name" value="DUF58"/>
</dbReference>
<reference evidence="4 5" key="1">
    <citation type="journal article" date="2022" name="Int. J. Syst. Evol. Microbiol.">
        <title>Cellulosimicrobium protaetiae sp. nov., isolated from the gut of the larva of Protaetia brevitarsis seulensis.</title>
        <authorList>
            <person name="Le Han H."/>
            <person name="Nguyen T.T.H."/>
            <person name="Li Z."/>
            <person name="Shin N.R."/>
            <person name="Kim S.G."/>
        </authorList>
    </citation>
    <scope>NUCLEOTIDE SEQUENCE [LARGE SCALE GENOMIC DNA]</scope>
    <source>
        <strain evidence="4 5">BI34</strain>
    </source>
</reference>
<dbReference type="EMBL" id="CP052757">
    <property type="protein sequence ID" value="QJW36792.1"/>
    <property type="molecule type" value="Genomic_DNA"/>
</dbReference>
<protein>
    <submittedName>
        <fullName evidence="4">DUF58 domain-containing protein</fullName>
    </submittedName>
</protein>
<keyword evidence="2" id="KW-0812">Transmembrane</keyword>
<dbReference type="Proteomes" id="UP000451354">
    <property type="component" value="Chromosome"/>
</dbReference>
<evidence type="ECO:0000256" key="1">
    <source>
        <dbReference type="SAM" id="MobiDB-lite"/>
    </source>
</evidence>
<dbReference type="OrthoDB" id="9776116at2"/>
<organism evidence="4 5">
    <name type="scientific">Cellulosimicrobium protaetiae</name>
    <dbReference type="NCBI Taxonomy" id="2587808"/>
    <lineage>
        <taxon>Bacteria</taxon>
        <taxon>Bacillati</taxon>
        <taxon>Actinomycetota</taxon>
        <taxon>Actinomycetes</taxon>
        <taxon>Micrococcales</taxon>
        <taxon>Promicromonosporaceae</taxon>
        <taxon>Cellulosimicrobium</taxon>
    </lineage>
</organism>
<evidence type="ECO:0000313" key="5">
    <source>
        <dbReference type="Proteomes" id="UP000451354"/>
    </source>
</evidence>